<comment type="caution">
    <text evidence="2">The sequence shown here is derived from an EMBL/GenBank/DDBJ whole genome shotgun (WGS) entry which is preliminary data.</text>
</comment>
<keyword evidence="3" id="KW-1185">Reference proteome</keyword>
<dbReference type="AlphaFoldDB" id="A0A9N9P7J0"/>
<name>A0A9N9P7J0_9GLOM</name>
<feature type="non-terminal residue" evidence="2">
    <location>
        <position position="1"/>
    </location>
</feature>
<feature type="region of interest" description="Disordered" evidence="1">
    <location>
        <begin position="1"/>
        <end position="25"/>
    </location>
</feature>
<evidence type="ECO:0000256" key="1">
    <source>
        <dbReference type="SAM" id="MobiDB-lite"/>
    </source>
</evidence>
<proteinExistence type="predicted"/>
<evidence type="ECO:0000313" key="3">
    <source>
        <dbReference type="Proteomes" id="UP000789405"/>
    </source>
</evidence>
<dbReference type="EMBL" id="CAJVPY010032178">
    <property type="protein sequence ID" value="CAG8797473.1"/>
    <property type="molecule type" value="Genomic_DNA"/>
</dbReference>
<dbReference type="OrthoDB" id="10409995at2759"/>
<protein>
    <submittedName>
        <fullName evidence="2">25598_t:CDS:1</fullName>
    </submittedName>
</protein>
<sequence>NYDYNSNTSNSETELSDDMKTHRCIPKDKPTKKIYESKDLGPNEQIVSRLIGNLNDKGTHNPEEILHRINSGTTKISDIISLNFHVHGDTNDEEIFVIEIPKEKKVDMLKPLVKKRLAPLTNNVPSTKINLQTAGGMRMKAMTKISKYYDRDINEDEIHVLVFLPE</sequence>
<dbReference type="Proteomes" id="UP000789405">
    <property type="component" value="Unassembled WGS sequence"/>
</dbReference>
<gene>
    <name evidence="2" type="ORF">DERYTH_LOCUS22683</name>
</gene>
<accession>A0A9N9P7J0</accession>
<feature type="compositionally biased region" description="Low complexity" evidence="1">
    <location>
        <begin position="1"/>
        <end position="13"/>
    </location>
</feature>
<evidence type="ECO:0000313" key="2">
    <source>
        <dbReference type="EMBL" id="CAG8797473.1"/>
    </source>
</evidence>
<organism evidence="2 3">
    <name type="scientific">Dentiscutata erythropus</name>
    <dbReference type="NCBI Taxonomy" id="1348616"/>
    <lineage>
        <taxon>Eukaryota</taxon>
        <taxon>Fungi</taxon>
        <taxon>Fungi incertae sedis</taxon>
        <taxon>Mucoromycota</taxon>
        <taxon>Glomeromycotina</taxon>
        <taxon>Glomeromycetes</taxon>
        <taxon>Diversisporales</taxon>
        <taxon>Gigasporaceae</taxon>
        <taxon>Dentiscutata</taxon>
    </lineage>
</organism>
<reference evidence="2" key="1">
    <citation type="submission" date="2021-06" db="EMBL/GenBank/DDBJ databases">
        <authorList>
            <person name="Kallberg Y."/>
            <person name="Tangrot J."/>
            <person name="Rosling A."/>
        </authorList>
    </citation>
    <scope>NUCLEOTIDE SEQUENCE</scope>
    <source>
        <strain evidence="2">MA453B</strain>
    </source>
</reference>